<dbReference type="PANTHER" id="PTHR35519">
    <property type="entry name" value="MEMBRANE PROTEINS"/>
    <property type="match status" value="1"/>
</dbReference>
<evidence type="ECO:0000313" key="2">
    <source>
        <dbReference type="EMBL" id="OAD78961.1"/>
    </source>
</evidence>
<dbReference type="InParanoid" id="A0A163B9D0"/>
<dbReference type="Proteomes" id="UP000077315">
    <property type="component" value="Unassembled WGS sequence"/>
</dbReference>
<evidence type="ECO:0000313" key="3">
    <source>
        <dbReference type="Proteomes" id="UP000077315"/>
    </source>
</evidence>
<protein>
    <recommendedName>
        <fullName evidence="4">DUF4112 domain-containing protein</fullName>
    </recommendedName>
</protein>
<feature type="region of interest" description="Disordered" evidence="1">
    <location>
        <begin position="189"/>
        <end position="247"/>
    </location>
</feature>
<dbReference type="EMBL" id="KV440973">
    <property type="protein sequence ID" value="OAD78961.1"/>
    <property type="molecule type" value="Genomic_DNA"/>
</dbReference>
<dbReference type="GeneID" id="29004114"/>
<dbReference type="PANTHER" id="PTHR35519:SF2">
    <property type="entry name" value="PH DOMAIN PROTEIN"/>
    <property type="match status" value="1"/>
</dbReference>
<dbReference type="AlphaFoldDB" id="A0A163B9D0"/>
<organism evidence="2 3">
    <name type="scientific">Phycomyces blakesleeanus (strain ATCC 8743b / DSM 1359 / FGSC 10004 / NBRC 33097 / NRRL 1555)</name>
    <dbReference type="NCBI Taxonomy" id="763407"/>
    <lineage>
        <taxon>Eukaryota</taxon>
        <taxon>Fungi</taxon>
        <taxon>Fungi incertae sedis</taxon>
        <taxon>Mucoromycota</taxon>
        <taxon>Mucoromycotina</taxon>
        <taxon>Mucoromycetes</taxon>
        <taxon>Mucorales</taxon>
        <taxon>Phycomycetaceae</taxon>
        <taxon>Phycomyces</taxon>
    </lineage>
</organism>
<reference evidence="3" key="1">
    <citation type="submission" date="2015-06" db="EMBL/GenBank/DDBJ databases">
        <title>Expansion of signal transduction pathways in fungi by whole-genome duplication.</title>
        <authorList>
            <consortium name="DOE Joint Genome Institute"/>
            <person name="Corrochano L.M."/>
            <person name="Kuo A."/>
            <person name="Marcet-Houben M."/>
            <person name="Polaino S."/>
            <person name="Salamov A."/>
            <person name="Villalobos J.M."/>
            <person name="Alvarez M.I."/>
            <person name="Avalos J."/>
            <person name="Benito E.P."/>
            <person name="Benoit I."/>
            <person name="Burger G."/>
            <person name="Camino L.P."/>
            <person name="Canovas D."/>
            <person name="Cerda-Olmedo E."/>
            <person name="Cheng J.-F."/>
            <person name="Dominguez A."/>
            <person name="Elias M."/>
            <person name="Eslava A.P."/>
            <person name="Glaser F."/>
            <person name="Grimwood J."/>
            <person name="Gutierrez G."/>
            <person name="Heitman J."/>
            <person name="Henrissat B."/>
            <person name="Iturriaga E.A."/>
            <person name="Lang B.F."/>
            <person name="Lavin J.L."/>
            <person name="Lee S."/>
            <person name="Li W."/>
            <person name="Lindquist E."/>
            <person name="Lopez-Garcia S."/>
            <person name="Luque E.M."/>
            <person name="Marcos A.T."/>
            <person name="Martin J."/>
            <person name="McCluskey K."/>
            <person name="Medina H.R."/>
            <person name="Miralles-Duran A."/>
            <person name="Miyazaki A."/>
            <person name="Munoz-Torres E."/>
            <person name="Oguiza J.A."/>
            <person name="Ohm R."/>
            <person name="Olmedo M."/>
            <person name="Orejas M."/>
            <person name="Ortiz-Castellanos L."/>
            <person name="Pisabarro A.G."/>
            <person name="Rodriguez-Romero J."/>
            <person name="Ruiz-Herrera J."/>
            <person name="Ruiz-Vazquez R."/>
            <person name="Sanz C."/>
            <person name="Schackwitz W."/>
            <person name="Schmutz J."/>
            <person name="Shahriari M."/>
            <person name="Shelest E."/>
            <person name="Silva-Franco F."/>
            <person name="Soanes D."/>
            <person name="Syed K."/>
            <person name="Tagua V.G."/>
            <person name="Talbot N.J."/>
            <person name="Thon M."/>
            <person name="De vries R.P."/>
            <person name="Wiebenga A."/>
            <person name="Yadav J.S."/>
            <person name="Braun E.L."/>
            <person name="Baker S."/>
            <person name="Garre V."/>
            <person name="Horwitz B."/>
            <person name="Torres-Martinez S."/>
            <person name="Idnurm A."/>
            <person name="Herrera-Estrella A."/>
            <person name="Gabaldon T."/>
            <person name="Grigoriev I.V."/>
        </authorList>
    </citation>
    <scope>NUCLEOTIDE SEQUENCE [LARGE SCALE GENOMIC DNA]</scope>
    <source>
        <strain evidence="3">NRRL 1555(-)</strain>
    </source>
</reference>
<dbReference type="STRING" id="763407.A0A163B9D0"/>
<dbReference type="InterPro" id="IPR025187">
    <property type="entry name" value="DUF4112"/>
</dbReference>
<feature type="compositionally biased region" description="Low complexity" evidence="1">
    <location>
        <begin position="202"/>
        <end position="217"/>
    </location>
</feature>
<name>A0A163B9D0_PHYB8</name>
<accession>A0A163B9D0</accession>
<evidence type="ECO:0000256" key="1">
    <source>
        <dbReference type="SAM" id="MobiDB-lite"/>
    </source>
</evidence>
<evidence type="ECO:0008006" key="4">
    <source>
        <dbReference type="Google" id="ProtNLM"/>
    </source>
</evidence>
<keyword evidence="3" id="KW-1185">Reference proteome</keyword>
<dbReference type="RefSeq" id="XP_018297001.1">
    <property type="nucleotide sequence ID" value="XM_018443208.1"/>
</dbReference>
<gene>
    <name evidence="2" type="ORF">PHYBLDRAFT_76964</name>
</gene>
<dbReference type="OrthoDB" id="2103474at2759"/>
<proteinExistence type="predicted"/>
<dbReference type="Pfam" id="PF13430">
    <property type="entry name" value="DUF4112"/>
    <property type="match status" value="1"/>
</dbReference>
<sequence>MTTIAKRLVLGKAAERFNKPSVVATDAEIKAAIEEAAHSKRRHWWQSKATPDIILNERDRNVLRSVKRKAVYLDKGFDCCCCQIGLDPIVGLIPVVGDMISMIMALQIIRIASRADLPRSLLLQMLGNVMMDFLVGLTPVAGDILDVLFKCNWRNAQLLEEYLMVRRRDEIRAEKGLLVHADNDSARSYAQVAAAAPPPPKQSSSTSTSTSAPANQSHGIQTHLKHTQPHTQSTTADSVAIAIPPEQPQKKQYGTFFTWLRSSDTSS</sequence>
<dbReference type="VEuPathDB" id="FungiDB:PHYBLDRAFT_76964"/>